<keyword evidence="1" id="KW-0732">Signal</keyword>
<dbReference type="OrthoDB" id="7771330at2759"/>
<dbReference type="AlphaFoldDB" id="A0A9P0H810"/>
<dbReference type="EMBL" id="OV725079">
    <property type="protein sequence ID" value="CAH1397037.1"/>
    <property type="molecule type" value="Genomic_DNA"/>
</dbReference>
<organism evidence="2 3">
    <name type="scientific">Nezara viridula</name>
    <name type="common">Southern green stink bug</name>
    <name type="synonym">Cimex viridulus</name>
    <dbReference type="NCBI Taxonomy" id="85310"/>
    <lineage>
        <taxon>Eukaryota</taxon>
        <taxon>Metazoa</taxon>
        <taxon>Ecdysozoa</taxon>
        <taxon>Arthropoda</taxon>
        <taxon>Hexapoda</taxon>
        <taxon>Insecta</taxon>
        <taxon>Pterygota</taxon>
        <taxon>Neoptera</taxon>
        <taxon>Paraneoptera</taxon>
        <taxon>Hemiptera</taxon>
        <taxon>Heteroptera</taxon>
        <taxon>Panheteroptera</taxon>
        <taxon>Pentatomomorpha</taxon>
        <taxon>Pentatomoidea</taxon>
        <taxon>Pentatomidae</taxon>
        <taxon>Pentatominae</taxon>
        <taxon>Nezara</taxon>
    </lineage>
</organism>
<name>A0A9P0H810_NEZVI</name>
<accession>A0A9P0H810</accession>
<evidence type="ECO:0000313" key="3">
    <source>
        <dbReference type="Proteomes" id="UP001152798"/>
    </source>
</evidence>
<proteinExistence type="predicted"/>
<keyword evidence="3" id="KW-1185">Reference proteome</keyword>
<sequence>MKIFTAICMALILTMIPGESEGIVEYSRGRLTTVTPAFIDSPEEKKEAFFKIPTSKRDPLFKEFKYYHVVINLPVKFYCYPNDPSFCLIFDYMGTIAGIQIGYLEQHAKEVDPIDYNFENNTNYIKTKICNKSIYAVRIWFTNPEELKECGRTDHSEVIEGLWTYVDGHLMRFDQRCQTVGPSIGCFDLQGCVPMKGTLYIYNFNKYSSCKFAFFLFLIYDRHSLVGVGHAAPGNFPPGPHRDWFDRPKGEKLAQITPSVPHCFAHLLKYGLTSSVTFLIDDPHNIKCPVCGC</sequence>
<evidence type="ECO:0000256" key="1">
    <source>
        <dbReference type="SAM" id="SignalP"/>
    </source>
</evidence>
<evidence type="ECO:0000313" key="2">
    <source>
        <dbReference type="EMBL" id="CAH1397037.1"/>
    </source>
</evidence>
<feature type="signal peptide" evidence="1">
    <location>
        <begin position="1"/>
        <end position="22"/>
    </location>
</feature>
<reference evidence="2" key="1">
    <citation type="submission" date="2022-01" db="EMBL/GenBank/DDBJ databases">
        <authorList>
            <person name="King R."/>
        </authorList>
    </citation>
    <scope>NUCLEOTIDE SEQUENCE</scope>
</reference>
<dbReference type="Proteomes" id="UP001152798">
    <property type="component" value="Chromosome 3"/>
</dbReference>
<gene>
    <name evidence="2" type="ORF">NEZAVI_LOCUS6967</name>
</gene>
<protein>
    <submittedName>
        <fullName evidence="2">Uncharacterized protein</fullName>
    </submittedName>
</protein>
<feature type="chain" id="PRO_5040323003" evidence="1">
    <location>
        <begin position="23"/>
        <end position="293"/>
    </location>
</feature>